<gene>
    <name evidence="1" type="ORF">BBI08_10430</name>
</gene>
<keyword evidence="2" id="KW-1185">Reference proteome</keyword>
<accession>A0A1C7DST5</accession>
<dbReference type="EMBL" id="CP016537">
    <property type="protein sequence ID" value="ANU14253.1"/>
    <property type="molecule type" value="Genomic_DNA"/>
</dbReference>
<dbReference type="Proteomes" id="UP000092687">
    <property type="component" value="Chromosome"/>
</dbReference>
<dbReference type="AlphaFoldDB" id="A0A1C7DST5"/>
<dbReference type="KEGG" id="phc:BBI08_10430"/>
<name>A0A1C7DST5_9BACL</name>
<reference evidence="1" key="1">
    <citation type="submission" date="2016-10" db="EMBL/GenBank/DDBJ databases">
        <authorList>
            <person name="de Groot N.N."/>
        </authorList>
    </citation>
    <scope>NUCLEOTIDE SEQUENCE</scope>
    <source>
        <strain evidence="1">DSM 24743</strain>
    </source>
</reference>
<evidence type="ECO:0000313" key="2">
    <source>
        <dbReference type="Proteomes" id="UP000092687"/>
    </source>
</evidence>
<sequence length="62" mass="6919">MLKHVVFITTHLSTELLLSFSVAKNTSLVLNVMKLKVVGSIKFGQSTAFTKKLYYVVLADMN</sequence>
<protein>
    <submittedName>
        <fullName evidence="1">Uncharacterized protein</fullName>
    </submittedName>
</protein>
<organism evidence="1 2">
    <name type="scientific">Planococcus halocryophilus</name>
    <dbReference type="NCBI Taxonomy" id="1215089"/>
    <lineage>
        <taxon>Bacteria</taxon>
        <taxon>Bacillati</taxon>
        <taxon>Bacillota</taxon>
        <taxon>Bacilli</taxon>
        <taxon>Bacillales</taxon>
        <taxon>Caryophanaceae</taxon>
        <taxon>Planococcus</taxon>
    </lineage>
</organism>
<proteinExistence type="predicted"/>
<evidence type="ECO:0000313" key="1">
    <source>
        <dbReference type="EMBL" id="ANU14253.1"/>
    </source>
</evidence>